<evidence type="ECO:0000259" key="9">
    <source>
        <dbReference type="PROSITE" id="PS50928"/>
    </source>
</evidence>
<evidence type="ECO:0000256" key="2">
    <source>
        <dbReference type="ARBA" id="ARBA00007069"/>
    </source>
</evidence>
<reference evidence="10" key="1">
    <citation type="submission" date="2022-03" db="EMBL/GenBank/DDBJ databases">
        <title>Complete genome sequence of Caldinitratiruptor microaerophilus.</title>
        <authorList>
            <person name="Mukaiyama R."/>
            <person name="Nishiyama T."/>
            <person name="Ueda K."/>
        </authorList>
    </citation>
    <scope>NUCLEOTIDE SEQUENCE</scope>
    <source>
        <strain evidence="10">JCM 16183</strain>
    </source>
</reference>
<protein>
    <recommendedName>
        <fullName evidence="9">ABC transmembrane type-1 domain-containing protein</fullName>
    </recommendedName>
</protein>
<evidence type="ECO:0000256" key="6">
    <source>
        <dbReference type="ARBA" id="ARBA00022989"/>
    </source>
</evidence>
<dbReference type="EMBL" id="AP025628">
    <property type="protein sequence ID" value="BDG62422.1"/>
    <property type="molecule type" value="Genomic_DNA"/>
</dbReference>
<dbReference type="InterPro" id="IPR000515">
    <property type="entry name" value="MetI-like"/>
</dbReference>
<feature type="transmembrane region" description="Helical" evidence="8">
    <location>
        <begin position="187"/>
        <end position="210"/>
    </location>
</feature>
<dbReference type="CDD" id="cd06261">
    <property type="entry name" value="TM_PBP2"/>
    <property type="match status" value="1"/>
</dbReference>
<feature type="transmembrane region" description="Helical" evidence="8">
    <location>
        <begin position="143"/>
        <end position="166"/>
    </location>
</feature>
<organism evidence="10 11">
    <name type="scientific">Caldinitratiruptor microaerophilus</name>
    <dbReference type="NCBI Taxonomy" id="671077"/>
    <lineage>
        <taxon>Bacteria</taxon>
        <taxon>Bacillati</taxon>
        <taxon>Bacillota</taxon>
        <taxon>Clostridia</taxon>
        <taxon>Eubacteriales</taxon>
        <taxon>Symbiobacteriaceae</taxon>
        <taxon>Caldinitratiruptor</taxon>
    </lineage>
</organism>
<dbReference type="PANTHER" id="PTHR43848">
    <property type="entry name" value="PUTRESCINE TRANSPORT SYSTEM PERMEASE PROTEIN POTI"/>
    <property type="match status" value="1"/>
</dbReference>
<dbReference type="Pfam" id="PF00528">
    <property type="entry name" value="BPD_transp_1"/>
    <property type="match status" value="1"/>
</dbReference>
<feature type="transmembrane region" description="Helical" evidence="8">
    <location>
        <begin position="20"/>
        <end position="45"/>
    </location>
</feature>
<gene>
    <name evidence="10" type="ORF">caldi_35120</name>
</gene>
<feature type="transmembrane region" description="Helical" evidence="8">
    <location>
        <begin position="79"/>
        <end position="101"/>
    </location>
</feature>
<name>A0AA35CNK4_9FIRM</name>
<dbReference type="Gene3D" id="1.10.3720.10">
    <property type="entry name" value="MetI-like"/>
    <property type="match status" value="1"/>
</dbReference>
<keyword evidence="5 8" id="KW-0812">Transmembrane</keyword>
<feature type="domain" description="ABC transmembrane type-1" evidence="9">
    <location>
        <begin position="75"/>
        <end position="263"/>
    </location>
</feature>
<dbReference type="AlphaFoldDB" id="A0AA35CNK4"/>
<evidence type="ECO:0000256" key="3">
    <source>
        <dbReference type="ARBA" id="ARBA00022448"/>
    </source>
</evidence>
<evidence type="ECO:0000256" key="8">
    <source>
        <dbReference type="RuleBase" id="RU363032"/>
    </source>
</evidence>
<evidence type="ECO:0000256" key="1">
    <source>
        <dbReference type="ARBA" id="ARBA00004651"/>
    </source>
</evidence>
<keyword evidence="6 8" id="KW-1133">Transmembrane helix</keyword>
<sequence length="275" mass="30218">MSAVRAVRRRRWGHGRSGEWLLRVHAGLVYLFLYAPIAVLVVFSFNRSRLGVNLTGFTLQWYAALAKNDRILEAAWNSLVVAVVATLASTALGTLTAFAFARHRFAGKTFLEGLIYVPIILPEIIMGISLLVLFSSIGLRLGLLTVAIAHITFSMSFVFVVVQARLHDFDRNLERAAMDLGADEWQTFWKVTFPLVFPGILAGALLAFTLSVDDVIVTFFTTGPGATTLPLQVYSMVKFGVSPEINALSTVMLAVTMSLIVLAERLQRRKISGGL</sequence>
<keyword evidence="4" id="KW-1003">Cell membrane</keyword>
<comment type="subcellular location">
    <subcellularLocation>
        <location evidence="1 8">Cell membrane</location>
        <topology evidence="1 8">Multi-pass membrane protein</topology>
    </subcellularLocation>
</comment>
<dbReference type="RefSeq" id="WP_264843010.1">
    <property type="nucleotide sequence ID" value="NZ_AP025628.1"/>
</dbReference>
<dbReference type="PROSITE" id="PS50928">
    <property type="entry name" value="ABC_TM1"/>
    <property type="match status" value="1"/>
</dbReference>
<keyword evidence="11" id="KW-1185">Reference proteome</keyword>
<accession>A0AA35CNK4</accession>
<evidence type="ECO:0000256" key="7">
    <source>
        <dbReference type="ARBA" id="ARBA00023136"/>
    </source>
</evidence>
<dbReference type="Proteomes" id="UP001163687">
    <property type="component" value="Chromosome"/>
</dbReference>
<evidence type="ECO:0000256" key="5">
    <source>
        <dbReference type="ARBA" id="ARBA00022692"/>
    </source>
</evidence>
<dbReference type="SUPFAM" id="SSF161098">
    <property type="entry name" value="MetI-like"/>
    <property type="match status" value="1"/>
</dbReference>
<dbReference type="InterPro" id="IPR035906">
    <property type="entry name" value="MetI-like_sf"/>
</dbReference>
<proteinExistence type="inferred from homology"/>
<dbReference type="PANTHER" id="PTHR43848:SF2">
    <property type="entry name" value="PUTRESCINE TRANSPORT SYSTEM PERMEASE PROTEIN POTI"/>
    <property type="match status" value="1"/>
</dbReference>
<keyword evidence="7 8" id="KW-0472">Membrane</keyword>
<evidence type="ECO:0000313" key="11">
    <source>
        <dbReference type="Proteomes" id="UP001163687"/>
    </source>
</evidence>
<dbReference type="KEGG" id="cmic:caldi_35120"/>
<evidence type="ECO:0000256" key="4">
    <source>
        <dbReference type="ARBA" id="ARBA00022475"/>
    </source>
</evidence>
<feature type="transmembrane region" description="Helical" evidence="8">
    <location>
        <begin position="113"/>
        <end position="137"/>
    </location>
</feature>
<evidence type="ECO:0000313" key="10">
    <source>
        <dbReference type="EMBL" id="BDG62422.1"/>
    </source>
</evidence>
<keyword evidence="3 8" id="KW-0813">Transport</keyword>
<dbReference type="GO" id="GO:0005886">
    <property type="term" value="C:plasma membrane"/>
    <property type="evidence" value="ECO:0007669"/>
    <property type="project" value="UniProtKB-SubCell"/>
</dbReference>
<dbReference type="InterPro" id="IPR051789">
    <property type="entry name" value="Bact_Polyamine_Transport"/>
</dbReference>
<dbReference type="GO" id="GO:0055085">
    <property type="term" value="P:transmembrane transport"/>
    <property type="evidence" value="ECO:0007669"/>
    <property type="project" value="InterPro"/>
</dbReference>
<comment type="similarity">
    <text evidence="2">Belongs to the binding-protein-dependent transport system permease family. CysTW subfamily.</text>
</comment>
<feature type="transmembrane region" description="Helical" evidence="8">
    <location>
        <begin position="245"/>
        <end position="263"/>
    </location>
</feature>